<dbReference type="Gene3D" id="3.30.1360.120">
    <property type="entry name" value="Probable tRNA modification gtpase trme, domain 1"/>
    <property type="match status" value="1"/>
</dbReference>
<dbReference type="InterPro" id="IPR006223">
    <property type="entry name" value="GcvT"/>
</dbReference>
<gene>
    <name evidence="10" type="ORF">EV668_1917</name>
</gene>
<dbReference type="OrthoDB" id="9774591at2"/>
<dbReference type="GO" id="GO:0004047">
    <property type="term" value="F:aminomethyltransferase activity"/>
    <property type="evidence" value="ECO:0007669"/>
    <property type="project" value="UniProtKB-EC"/>
</dbReference>
<evidence type="ECO:0000256" key="7">
    <source>
        <dbReference type="PIRSR" id="PIRSR006487-1"/>
    </source>
</evidence>
<dbReference type="PANTHER" id="PTHR43757:SF2">
    <property type="entry name" value="AMINOMETHYLTRANSFERASE, MITOCHONDRIAL"/>
    <property type="match status" value="1"/>
</dbReference>
<evidence type="ECO:0000256" key="5">
    <source>
        <dbReference type="ARBA" id="ARBA00031395"/>
    </source>
</evidence>
<dbReference type="Gene3D" id="3.30.70.1400">
    <property type="entry name" value="Aminomethyltransferase beta-barrel domains"/>
    <property type="match status" value="1"/>
</dbReference>
<name>A0A4V3DZ00_9HYPH</name>
<evidence type="ECO:0000256" key="6">
    <source>
        <dbReference type="ARBA" id="ARBA00047665"/>
    </source>
</evidence>
<dbReference type="InterPro" id="IPR006222">
    <property type="entry name" value="GCVT_N"/>
</dbReference>
<evidence type="ECO:0000259" key="8">
    <source>
        <dbReference type="Pfam" id="PF01571"/>
    </source>
</evidence>
<dbReference type="PIRSF" id="PIRSF006487">
    <property type="entry name" value="GcvT"/>
    <property type="match status" value="1"/>
</dbReference>
<dbReference type="Pfam" id="PF01571">
    <property type="entry name" value="GCV_T"/>
    <property type="match status" value="1"/>
</dbReference>
<comment type="caution">
    <text evidence="10">The sequence shown here is derived from an EMBL/GenBank/DDBJ whole genome shotgun (WGS) entry which is preliminary data.</text>
</comment>
<evidence type="ECO:0000313" key="10">
    <source>
        <dbReference type="EMBL" id="TDR94629.1"/>
    </source>
</evidence>
<evidence type="ECO:0000256" key="2">
    <source>
        <dbReference type="ARBA" id="ARBA00012616"/>
    </source>
</evidence>
<evidence type="ECO:0000259" key="9">
    <source>
        <dbReference type="Pfam" id="PF08669"/>
    </source>
</evidence>
<dbReference type="Proteomes" id="UP000295122">
    <property type="component" value="Unassembled WGS sequence"/>
</dbReference>
<keyword evidence="3" id="KW-0032">Aminotransferase</keyword>
<dbReference type="AlphaFoldDB" id="A0A4V3DZ00"/>
<feature type="binding site" evidence="7">
    <location>
        <position position="209"/>
    </location>
    <ligand>
        <name>substrate</name>
    </ligand>
</feature>
<comment type="catalytic activity">
    <reaction evidence="6">
        <text>N(6)-[(R)-S(8)-aminomethyldihydrolipoyl]-L-lysyl-[protein] + (6S)-5,6,7,8-tetrahydrofolate = N(6)-[(R)-dihydrolipoyl]-L-lysyl-[protein] + (6R)-5,10-methylene-5,6,7,8-tetrahydrofolate + NH4(+)</text>
        <dbReference type="Rhea" id="RHEA:16945"/>
        <dbReference type="Rhea" id="RHEA-COMP:10475"/>
        <dbReference type="Rhea" id="RHEA-COMP:10492"/>
        <dbReference type="ChEBI" id="CHEBI:15636"/>
        <dbReference type="ChEBI" id="CHEBI:28938"/>
        <dbReference type="ChEBI" id="CHEBI:57453"/>
        <dbReference type="ChEBI" id="CHEBI:83100"/>
        <dbReference type="ChEBI" id="CHEBI:83143"/>
        <dbReference type="EC" id="2.1.2.10"/>
    </reaction>
</comment>
<dbReference type="GO" id="GO:0006546">
    <property type="term" value="P:glycine catabolic process"/>
    <property type="evidence" value="ECO:0007669"/>
    <property type="project" value="InterPro"/>
</dbReference>
<dbReference type="SUPFAM" id="SSF103025">
    <property type="entry name" value="Folate-binding domain"/>
    <property type="match status" value="1"/>
</dbReference>
<protein>
    <recommendedName>
        <fullName evidence="2">aminomethyltransferase</fullName>
        <ecNumber evidence="2">2.1.2.10</ecNumber>
    </recommendedName>
    <alternativeName>
        <fullName evidence="5">Glycine cleavage system T protein</fullName>
    </alternativeName>
</protein>
<dbReference type="InterPro" id="IPR028896">
    <property type="entry name" value="GcvT/YgfZ/DmdA"/>
</dbReference>
<evidence type="ECO:0000256" key="1">
    <source>
        <dbReference type="ARBA" id="ARBA00008609"/>
    </source>
</evidence>
<dbReference type="GO" id="GO:0008483">
    <property type="term" value="F:transaminase activity"/>
    <property type="evidence" value="ECO:0007669"/>
    <property type="project" value="UniProtKB-KW"/>
</dbReference>
<feature type="domain" description="GCVT N-terminal" evidence="8">
    <location>
        <begin position="17"/>
        <end position="271"/>
    </location>
</feature>
<dbReference type="Pfam" id="PF08669">
    <property type="entry name" value="GCV_T_C"/>
    <property type="match status" value="1"/>
</dbReference>
<sequence length="379" mass="40218">MADDHHDGPLLETPLASLHQSLGARMVPFAGYAMPVQYPTGILAEHAWTREHAGLFDVSHMGQCVLAGPDFETTARALEALVPADILGLKPGQQRYTQLLNEEGGIVDDLMVVRPSDPARGGEILLVVNAGTKEADYRLIEASLPEGIELRRMDDHALLALQGPDAVAVLSGLAPDCAAMTFMSVRPLEIGGIATHTSRSGYTGEDGYEISVPASAAADLWAKLTADERVKPVGLGARDSLRLEAGLPLYGHDINQETSPIEAGLAWSIQKRRRIEGGFPGQLRIAGELAEGPIRRRVGLRIEGRAPAREHAEIVDSAGELIGKVTSGGFAPTVGAPIAMGYVVSDFAAPGTALGVSLRGRTIAGTVVPMPFTPHRYKR</sequence>
<evidence type="ECO:0000256" key="4">
    <source>
        <dbReference type="ARBA" id="ARBA00022679"/>
    </source>
</evidence>
<keyword evidence="11" id="KW-1185">Reference proteome</keyword>
<reference evidence="10 11" key="1">
    <citation type="submission" date="2019-03" db="EMBL/GenBank/DDBJ databases">
        <title>Genomic Encyclopedia of Type Strains, Phase IV (KMG-IV): sequencing the most valuable type-strain genomes for metagenomic binning, comparative biology and taxonomic classification.</title>
        <authorList>
            <person name="Goeker M."/>
        </authorList>
    </citation>
    <scope>NUCLEOTIDE SEQUENCE [LARGE SCALE GENOMIC DNA]</scope>
    <source>
        <strain evidence="10 11">DSM 25903</strain>
    </source>
</reference>
<proteinExistence type="inferred from homology"/>
<dbReference type="SUPFAM" id="SSF101790">
    <property type="entry name" value="Aminomethyltransferase beta-barrel domain"/>
    <property type="match status" value="1"/>
</dbReference>
<dbReference type="NCBIfam" id="NF001567">
    <property type="entry name" value="PRK00389.1"/>
    <property type="match status" value="1"/>
</dbReference>
<keyword evidence="10" id="KW-0489">Methyltransferase</keyword>
<dbReference type="InterPro" id="IPR013977">
    <property type="entry name" value="GcvT_C"/>
</dbReference>
<dbReference type="GO" id="GO:0032259">
    <property type="term" value="P:methylation"/>
    <property type="evidence" value="ECO:0007669"/>
    <property type="project" value="UniProtKB-KW"/>
</dbReference>
<dbReference type="NCBIfam" id="NF010093">
    <property type="entry name" value="PRK13579.1"/>
    <property type="match status" value="1"/>
</dbReference>
<dbReference type="RefSeq" id="WP_133769503.1">
    <property type="nucleotide sequence ID" value="NZ_SNZR01000011.1"/>
</dbReference>
<feature type="domain" description="Aminomethyltransferase C-terminal" evidence="9">
    <location>
        <begin position="295"/>
        <end position="372"/>
    </location>
</feature>
<comment type="similarity">
    <text evidence="1">Belongs to the GcvT family.</text>
</comment>
<dbReference type="GO" id="GO:0008168">
    <property type="term" value="F:methyltransferase activity"/>
    <property type="evidence" value="ECO:0007669"/>
    <property type="project" value="UniProtKB-KW"/>
</dbReference>
<dbReference type="NCBIfam" id="TIGR00528">
    <property type="entry name" value="gcvT"/>
    <property type="match status" value="1"/>
</dbReference>
<accession>A0A4V3DZ00</accession>
<dbReference type="PANTHER" id="PTHR43757">
    <property type="entry name" value="AMINOMETHYLTRANSFERASE"/>
    <property type="match status" value="1"/>
</dbReference>
<evidence type="ECO:0000313" key="11">
    <source>
        <dbReference type="Proteomes" id="UP000295122"/>
    </source>
</evidence>
<dbReference type="InterPro" id="IPR027266">
    <property type="entry name" value="TrmE/GcvT-like"/>
</dbReference>
<keyword evidence="4 10" id="KW-0808">Transferase</keyword>
<evidence type="ECO:0000256" key="3">
    <source>
        <dbReference type="ARBA" id="ARBA00022576"/>
    </source>
</evidence>
<organism evidence="10 11">
    <name type="scientific">Enterovirga rhinocerotis</name>
    <dbReference type="NCBI Taxonomy" id="1339210"/>
    <lineage>
        <taxon>Bacteria</taxon>
        <taxon>Pseudomonadati</taxon>
        <taxon>Pseudomonadota</taxon>
        <taxon>Alphaproteobacteria</taxon>
        <taxon>Hyphomicrobiales</taxon>
        <taxon>Methylobacteriaceae</taxon>
        <taxon>Enterovirga</taxon>
    </lineage>
</organism>
<dbReference type="InterPro" id="IPR029043">
    <property type="entry name" value="GcvT/YgfZ_C"/>
</dbReference>
<dbReference type="EC" id="2.1.2.10" evidence="2"/>
<dbReference type="Gene3D" id="4.10.1250.10">
    <property type="entry name" value="Aminomethyltransferase fragment"/>
    <property type="match status" value="1"/>
</dbReference>
<dbReference type="EMBL" id="SNZR01000011">
    <property type="protein sequence ID" value="TDR94629.1"/>
    <property type="molecule type" value="Genomic_DNA"/>
</dbReference>
<dbReference type="GO" id="GO:0005960">
    <property type="term" value="C:glycine cleavage complex"/>
    <property type="evidence" value="ECO:0007669"/>
    <property type="project" value="InterPro"/>
</dbReference>
<dbReference type="Gene3D" id="2.40.30.110">
    <property type="entry name" value="Aminomethyltransferase beta-barrel domains"/>
    <property type="match status" value="1"/>
</dbReference>